<keyword evidence="1" id="KW-0472">Membrane</keyword>
<reference evidence="2 3" key="1">
    <citation type="journal article" date="2020" name="IScience">
        <title>Genome Sequencing of the Endangered Kingdonia uniflora (Circaeasteraceae, Ranunculales) Reveals Potential Mechanisms of Evolutionary Specialization.</title>
        <authorList>
            <person name="Sun Y."/>
            <person name="Deng T."/>
            <person name="Zhang A."/>
            <person name="Moore M.J."/>
            <person name="Landis J.B."/>
            <person name="Lin N."/>
            <person name="Zhang H."/>
            <person name="Zhang X."/>
            <person name="Huang J."/>
            <person name="Zhang X."/>
            <person name="Sun H."/>
            <person name="Wang H."/>
        </authorList>
    </citation>
    <scope>NUCLEOTIDE SEQUENCE [LARGE SCALE GENOMIC DNA]</scope>
    <source>
        <strain evidence="2">TB1705</strain>
        <tissue evidence="2">Leaf</tissue>
    </source>
</reference>
<evidence type="ECO:0000313" key="2">
    <source>
        <dbReference type="EMBL" id="KAF6153554.1"/>
    </source>
</evidence>
<keyword evidence="1" id="KW-0812">Transmembrane</keyword>
<protein>
    <submittedName>
        <fullName evidence="2">Uncharacterized protein</fullName>
    </submittedName>
</protein>
<evidence type="ECO:0000256" key="1">
    <source>
        <dbReference type="SAM" id="Phobius"/>
    </source>
</evidence>
<feature type="transmembrane region" description="Helical" evidence="1">
    <location>
        <begin position="42"/>
        <end position="61"/>
    </location>
</feature>
<comment type="caution">
    <text evidence="2">The sequence shown here is derived from an EMBL/GenBank/DDBJ whole genome shotgun (WGS) entry which is preliminary data.</text>
</comment>
<proteinExistence type="predicted"/>
<evidence type="ECO:0000313" key="3">
    <source>
        <dbReference type="Proteomes" id="UP000541444"/>
    </source>
</evidence>
<keyword evidence="1" id="KW-1133">Transmembrane helix</keyword>
<feature type="transmembrane region" description="Helical" evidence="1">
    <location>
        <begin position="18"/>
        <end position="36"/>
    </location>
</feature>
<accession>A0A7J7MFL6</accession>
<name>A0A7J7MFL6_9MAGN</name>
<organism evidence="2 3">
    <name type="scientific">Kingdonia uniflora</name>
    <dbReference type="NCBI Taxonomy" id="39325"/>
    <lineage>
        <taxon>Eukaryota</taxon>
        <taxon>Viridiplantae</taxon>
        <taxon>Streptophyta</taxon>
        <taxon>Embryophyta</taxon>
        <taxon>Tracheophyta</taxon>
        <taxon>Spermatophyta</taxon>
        <taxon>Magnoliopsida</taxon>
        <taxon>Ranunculales</taxon>
        <taxon>Circaeasteraceae</taxon>
        <taxon>Kingdonia</taxon>
    </lineage>
</organism>
<sequence length="75" mass="8165">MAILTQTNTNTGGLSLKVLLISTAVFSLGVILKIYVPVVMEIWGTSVLVLFSLMAHSSLSLRASQLYHHHHCCVV</sequence>
<dbReference type="AlphaFoldDB" id="A0A7J7MFL6"/>
<dbReference type="EMBL" id="JACGCM010001560">
    <property type="protein sequence ID" value="KAF6153554.1"/>
    <property type="molecule type" value="Genomic_DNA"/>
</dbReference>
<dbReference type="Proteomes" id="UP000541444">
    <property type="component" value="Unassembled WGS sequence"/>
</dbReference>
<keyword evidence="3" id="KW-1185">Reference proteome</keyword>
<gene>
    <name evidence="2" type="ORF">GIB67_027421</name>
</gene>